<protein>
    <submittedName>
        <fullName evidence="3">Beta-lactamase family protein</fullName>
    </submittedName>
</protein>
<evidence type="ECO:0000256" key="1">
    <source>
        <dbReference type="SAM" id="SignalP"/>
    </source>
</evidence>
<proteinExistence type="predicted"/>
<dbReference type="RefSeq" id="WP_052388478.1">
    <property type="nucleotide sequence ID" value="NZ_CP073767.1"/>
</dbReference>
<dbReference type="InterPro" id="IPR050491">
    <property type="entry name" value="AmpC-like"/>
</dbReference>
<dbReference type="Pfam" id="PF00144">
    <property type="entry name" value="Beta-lactamase"/>
    <property type="match status" value="1"/>
</dbReference>
<dbReference type="InterPro" id="IPR012338">
    <property type="entry name" value="Beta-lactam/transpept-like"/>
</dbReference>
<sequence length="386" mass="41096">MRVPIAALVAAALVIGPATAAGAAAPGGGGRHRCTALADGTPLREALEGLPDEEASGALVLVTDAAGCRQGTAGVADVRTGRTVPIDGRFRIGSMTKTFTAVVALQLAAEGRLDLDQTVQHYLPDLLPAGTAPVTVRQVLTYTSGINHVEVPNKQADWFLAHRYDHWAKGSQIDTAKPLAFPPGTKQRYGNVDYIVAGLLIEKVTGRTWESQIQRRIIDRLGLRGTTAPGRDVEVRGPHAHGYEATASGWVDVTRADTSLQWSAASIISTAPDLDRFLVALFSGQLVPQPQLEEMFTVPAGVHLYDGNDDPADDEDAVYTAGLTKLELGPVTLWGKSGDRPGYNNGMAATRDLSARLIFSVNTLHMGGTEQPLRSQRIIMAALQEL</sequence>
<dbReference type="PANTHER" id="PTHR46825:SF7">
    <property type="entry name" value="D-ALANYL-D-ALANINE CARBOXYPEPTIDASE"/>
    <property type="match status" value="1"/>
</dbReference>
<accession>A0A9Q9INV1</accession>
<dbReference type="Proteomes" id="UP001058003">
    <property type="component" value="Chromosome"/>
</dbReference>
<dbReference type="OrthoDB" id="3174977at2"/>
<evidence type="ECO:0000313" key="4">
    <source>
        <dbReference type="Proteomes" id="UP001058003"/>
    </source>
</evidence>
<feature type="signal peptide" evidence="1">
    <location>
        <begin position="1"/>
        <end position="20"/>
    </location>
</feature>
<dbReference type="EMBL" id="CP073767">
    <property type="protein sequence ID" value="UWZ57157.1"/>
    <property type="molecule type" value="Genomic_DNA"/>
</dbReference>
<gene>
    <name evidence="3" type="ORF">Daura_13900</name>
</gene>
<dbReference type="SUPFAM" id="SSF56601">
    <property type="entry name" value="beta-lactamase/transpeptidase-like"/>
    <property type="match status" value="1"/>
</dbReference>
<dbReference type="KEGG" id="daur:Daura_13900"/>
<dbReference type="PANTHER" id="PTHR46825">
    <property type="entry name" value="D-ALANYL-D-ALANINE-CARBOXYPEPTIDASE/ENDOPEPTIDASE AMPH"/>
    <property type="match status" value="1"/>
</dbReference>
<reference evidence="3" key="1">
    <citation type="submission" date="2021-04" db="EMBL/GenBank/DDBJ databases">
        <title>Dactylosporangium aurantiacum NRRL B-8018 full assembly.</title>
        <authorList>
            <person name="Hartkoorn R.C."/>
            <person name="Beaudoing E."/>
            <person name="Hot D."/>
        </authorList>
    </citation>
    <scope>NUCLEOTIDE SEQUENCE</scope>
    <source>
        <strain evidence="3">NRRL B-8018</strain>
    </source>
</reference>
<evidence type="ECO:0000259" key="2">
    <source>
        <dbReference type="Pfam" id="PF00144"/>
    </source>
</evidence>
<dbReference type="Gene3D" id="3.40.710.10">
    <property type="entry name" value="DD-peptidase/beta-lactamase superfamily"/>
    <property type="match status" value="1"/>
</dbReference>
<keyword evidence="4" id="KW-1185">Reference proteome</keyword>
<feature type="chain" id="PRO_5040217424" evidence="1">
    <location>
        <begin position="21"/>
        <end position="386"/>
    </location>
</feature>
<dbReference type="AlphaFoldDB" id="A0A9Q9INV1"/>
<dbReference type="InterPro" id="IPR001466">
    <property type="entry name" value="Beta-lactam-related"/>
</dbReference>
<keyword evidence="1" id="KW-0732">Signal</keyword>
<feature type="domain" description="Beta-lactamase-related" evidence="2">
    <location>
        <begin position="51"/>
        <end position="366"/>
    </location>
</feature>
<organism evidence="3 4">
    <name type="scientific">Dactylosporangium aurantiacum</name>
    <dbReference type="NCBI Taxonomy" id="35754"/>
    <lineage>
        <taxon>Bacteria</taxon>
        <taxon>Bacillati</taxon>
        <taxon>Actinomycetota</taxon>
        <taxon>Actinomycetes</taxon>
        <taxon>Micromonosporales</taxon>
        <taxon>Micromonosporaceae</taxon>
        <taxon>Dactylosporangium</taxon>
    </lineage>
</organism>
<name>A0A9Q9INV1_9ACTN</name>
<evidence type="ECO:0000313" key="3">
    <source>
        <dbReference type="EMBL" id="UWZ57157.1"/>
    </source>
</evidence>